<dbReference type="EMBL" id="BT141688">
    <property type="protein sequence ID" value="AFK41482.1"/>
    <property type="molecule type" value="mRNA"/>
</dbReference>
<name>I3SMJ0_LOTJA</name>
<accession>I3SMJ0</accession>
<sequence length="115" mass="12760">MLMESGEFLRAANITEASERLSGFFVTVPSVRMMASFPDIISKRTTPNAYTSLLVVARPLLKYSGARYPYVPTTLVVDTSPSFVFPTSFANPKSEIFALKEASSKMLLVLISRWT</sequence>
<protein>
    <submittedName>
        <fullName evidence="1">Uncharacterized protein</fullName>
    </submittedName>
</protein>
<dbReference type="AlphaFoldDB" id="I3SMJ0"/>
<proteinExistence type="evidence at transcript level"/>
<reference evidence="1" key="1">
    <citation type="submission" date="2012-05" db="EMBL/GenBank/DDBJ databases">
        <authorList>
            <person name="Krishnakumar V."/>
            <person name="Cheung F."/>
            <person name="Xiao Y."/>
            <person name="Chan A."/>
            <person name="Moskal W.A."/>
            <person name="Town C.D."/>
        </authorList>
    </citation>
    <scope>NUCLEOTIDE SEQUENCE</scope>
</reference>
<evidence type="ECO:0000313" key="1">
    <source>
        <dbReference type="EMBL" id="AFK41482.1"/>
    </source>
</evidence>
<organism evidence="1">
    <name type="scientific">Lotus japonicus</name>
    <name type="common">Lotus corniculatus var. japonicus</name>
    <dbReference type="NCBI Taxonomy" id="34305"/>
    <lineage>
        <taxon>Eukaryota</taxon>
        <taxon>Viridiplantae</taxon>
        <taxon>Streptophyta</taxon>
        <taxon>Embryophyta</taxon>
        <taxon>Tracheophyta</taxon>
        <taxon>Spermatophyta</taxon>
        <taxon>Magnoliopsida</taxon>
        <taxon>eudicotyledons</taxon>
        <taxon>Gunneridae</taxon>
        <taxon>Pentapetalae</taxon>
        <taxon>rosids</taxon>
        <taxon>fabids</taxon>
        <taxon>Fabales</taxon>
        <taxon>Fabaceae</taxon>
        <taxon>Papilionoideae</taxon>
        <taxon>50 kb inversion clade</taxon>
        <taxon>NPAAA clade</taxon>
        <taxon>Hologalegina</taxon>
        <taxon>robinioid clade</taxon>
        <taxon>Loteae</taxon>
        <taxon>Lotus</taxon>
    </lineage>
</organism>